<keyword evidence="11" id="KW-0963">Cytoplasm</keyword>
<feature type="compositionally biased region" description="Acidic residues" evidence="12">
    <location>
        <begin position="445"/>
        <end position="454"/>
    </location>
</feature>
<comment type="function">
    <text evidence="11">Involved in protein export. Acts as a chaperone by maintaining the newly synthesized protein in an open conformation. Functions as a peptidyl-prolyl cis-trans isomerase.</text>
</comment>
<comment type="domain">
    <text evidence="11">Consists of 3 domains; the N-terminus binds the ribosome, the middle domain has PPIase activity, while the C-terminus has intrinsic chaperone activity on its own.</text>
</comment>
<dbReference type="Gene3D" id="1.10.3120.10">
    <property type="entry name" value="Trigger factor, C-terminal domain"/>
    <property type="match status" value="1"/>
</dbReference>
<evidence type="ECO:0000256" key="9">
    <source>
        <dbReference type="ARBA" id="ARBA00023306"/>
    </source>
</evidence>
<dbReference type="EC" id="5.2.1.8" evidence="3 11"/>
<dbReference type="InterPro" id="IPR005215">
    <property type="entry name" value="Trig_fac"/>
</dbReference>
<keyword evidence="8 11" id="KW-0413">Isomerase</keyword>
<keyword evidence="9 11" id="KW-0131">Cell cycle</keyword>
<dbReference type="SUPFAM" id="SSF54534">
    <property type="entry name" value="FKBP-like"/>
    <property type="match status" value="1"/>
</dbReference>
<dbReference type="InterPro" id="IPR036611">
    <property type="entry name" value="Trigger_fac_ribosome-bd_sf"/>
</dbReference>
<dbReference type="NCBIfam" id="TIGR00115">
    <property type="entry name" value="tig"/>
    <property type="match status" value="1"/>
</dbReference>
<dbReference type="Proteomes" id="UP000660668">
    <property type="component" value="Unassembled WGS sequence"/>
</dbReference>
<name>A0A930VK17_9ACTN</name>
<dbReference type="InterPro" id="IPR001179">
    <property type="entry name" value="PPIase_FKBP_dom"/>
</dbReference>
<sequence length="475" mass="52139">MKSAVETLSPTRAKLTVEVPFEELKPSLDKAYKTIAQQINVPGFRRGKVPPMVIDRQVGRGAILDQAINDALPQLYIQALQDNDLQPLAQPEIEVTRIEDNQSLEFTAEVDVKPEIELPAYDDLTAEVEDVTVSDDEVEEQVQALRERFATLVDVDRAAADGDFVVIDLVAQQDGATVDGAELTGMSYKVGRGGMLDGLDEALAGMTAEEEKTFSSQLVGGDLVGQDVEVRVKVSKVQEQELPELDDEFAQLASEFDTVEELTADVRERLGRGKRLEQAAAARDAVLEAFLERVDVPLPETVVTDELNSRRSNIEQQLAYAGIPLEKYLEDEGQTEEEFEADLERRVRDAVVAQLLLDEVATKEELGVSQDELQEHLLRRAQQSGEDPQAFINHMLEHNHIPEMVQEIRRGKALAQLVESATVTDASGNVLDLKNLRPDGTIGEPVDESADPEAPENSAEPAAGDSEPTTAAARL</sequence>
<reference evidence="16" key="1">
    <citation type="submission" date="2020-11" db="EMBL/GenBank/DDBJ databases">
        <title>Nocardioides cynanchi sp. nov., isolated from soil of rhizosphere of Cynanchum wilfordii.</title>
        <authorList>
            <person name="Lee J.-S."/>
            <person name="Suh M.K."/>
            <person name="Kim J.-S."/>
        </authorList>
    </citation>
    <scope>NUCLEOTIDE SEQUENCE</scope>
    <source>
        <strain evidence="16">KCTC 19276</strain>
    </source>
</reference>
<feature type="region of interest" description="Disordered" evidence="12">
    <location>
        <begin position="432"/>
        <end position="475"/>
    </location>
</feature>
<evidence type="ECO:0000256" key="8">
    <source>
        <dbReference type="ARBA" id="ARBA00023235"/>
    </source>
</evidence>
<dbReference type="GO" id="GO:0043022">
    <property type="term" value="F:ribosome binding"/>
    <property type="evidence" value="ECO:0007669"/>
    <property type="project" value="TreeGrafter"/>
</dbReference>
<dbReference type="HAMAP" id="MF_00303">
    <property type="entry name" value="Trigger_factor_Tig"/>
    <property type="match status" value="1"/>
</dbReference>
<dbReference type="Gene3D" id="3.30.70.1050">
    <property type="entry name" value="Trigger factor ribosome-binding domain"/>
    <property type="match status" value="1"/>
</dbReference>
<evidence type="ECO:0000256" key="12">
    <source>
        <dbReference type="SAM" id="MobiDB-lite"/>
    </source>
</evidence>
<evidence type="ECO:0000256" key="11">
    <source>
        <dbReference type="HAMAP-Rule" id="MF_00303"/>
    </source>
</evidence>
<evidence type="ECO:0000256" key="7">
    <source>
        <dbReference type="ARBA" id="ARBA00023186"/>
    </source>
</evidence>
<feature type="domain" description="Trigger factor ribosome-binding bacterial" evidence="14">
    <location>
        <begin position="1"/>
        <end position="144"/>
    </location>
</feature>
<evidence type="ECO:0000256" key="10">
    <source>
        <dbReference type="ARBA" id="ARBA00029986"/>
    </source>
</evidence>
<dbReference type="Pfam" id="PF05698">
    <property type="entry name" value="Trigger_C"/>
    <property type="match status" value="1"/>
</dbReference>
<keyword evidence="6 11" id="KW-0697">Rotamase</keyword>
<dbReference type="InterPro" id="IPR027304">
    <property type="entry name" value="Trigger_fact/SurA_dom_sf"/>
</dbReference>
<dbReference type="PANTHER" id="PTHR30560">
    <property type="entry name" value="TRIGGER FACTOR CHAPERONE AND PEPTIDYL-PROLYL CIS/TRANS ISOMERASE"/>
    <property type="match status" value="1"/>
</dbReference>
<dbReference type="RefSeq" id="WP_194695256.1">
    <property type="nucleotide sequence ID" value="NZ_JADKPO010000004.1"/>
</dbReference>
<keyword evidence="17" id="KW-1185">Reference proteome</keyword>
<dbReference type="InterPro" id="IPR008880">
    <property type="entry name" value="Trigger_fac_C"/>
</dbReference>
<comment type="catalytic activity">
    <reaction evidence="1 11">
        <text>[protein]-peptidylproline (omega=180) = [protein]-peptidylproline (omega=0)</text>
        <dbReference type="Rhea" id="RHEA:16237"/>
        <dbReference type="Rhea" id="RHEA-COMP:10747"/>
        <dbReference type="Rhea" id="RHEA-COMP:10748"/>
        <dbReference type="ChEBI" id="CHEBI:83833"/>
        <dbReference type="ChEBI" id="CHEBI:83834"/>
        <dbReference type="EC" id="5.2.1.8"/>
    </reaction>
</comment>
<comment type="subcellular location">
    <subcellularLocation>
        <location evidence="11">Cytoplasm</location>
    </subcellularLocation>
    <text evidence="11">About half TF is bound to the ribosome near the polypeptide exit tunnel while the other half is free in the cytoplasm.</text>
</comment>
<comment type="similarity">
    <text evidence="2 11">Belongs to the FKBP-type PPIase family. Tig subfamily.</text>
</comment>
<dbReference type="InterPro" id="IPR046357">
    <property type="entry name" value="PPIase_dom_sf"/>
</dbReference>
<evidence type="ECO:0000259" key="13">
    <source>
        <dbReference type="Pfam" id="PF00254"/>
    </source>
</evidence>
<evidence type="ECO:0000313" key="16">
    <source>
        <dbReference type="EMBL" id="MBF4767071.1"/>
    </source>
</evidence>
<dbReference type="AlphaFoldDB" id="A0A930VK17"/>
<evidence type="ECO:0000313" key="17">
    <source>
        <dbReference type="Proteomes" id="UP000660668"/>
    </source>
</evidence>
<keyword evidence="5 11" id="KW-0132">Cell division</keyword>
<evidence type="ECO:0000256" key="4">
    <source>
        <dbReference type="ARBA" id="ARBA00016902"/>
    </source>
</evidence>
<dbReference type="GO" id="GO:0015031">
    <property type="term" value="P:protein transport"/>
    <property type="evidence" value="ECO:0007669"/>
    <property type="project" value="UniProtKB-UniRule"/>
</dbReference>
<keyword evidence="7 11" id="KW-0143">Chaperone</keyword>
<dbReference type="GO" id="GO:0051083">
    <property type="term" value="P:'de novo' cotranslational protein folding"/>
    <property type="evidence" value="ECO:0007669"/>
    <property type="project" value="TreeGrafter"/>
</dbReference>
<dbReference type="InterPro" id="IPR037041">
    <property type="entry name" value="Trigger_fac_C_sf"/>
</dbReference>
<dbReference type="GO" id="GO:0043335">
    <property type="term" value="P:protein unfolding"/>
    <property type="evidence" value="ECO:0007669"/>
    <property type="project" value="TreeGrafter"/>
</dbReference>
<gene>
    <name evidence="11" type="primary">tig</name>
    <name evidence="16" type="ORF">ISU10_04740</name>
</gene>
<dbReference type="GO" id="GO:0003755">
    <property type="term" value="F:peptidyl-prolyl cis-trans isomerase activity"/>
    <property type="evidence" value="ECO:0007669"/>
    <property type="project" value="UniProtKB-UniRule"/>
</dbReference>
<dbReference type="Pfam" id="PF05697">
    <property type="entry name" value="Trigger_N"/>
    <property type="match status" value="1"/>
</dbReference>
<evidence type="ECO:0000256" key="5">
    <source>
        <dbReference type="ARBA" id="ARBA00022618"/>
    </source>
</evidence>
<dbReference type="PIRSF" id="PIRSF003095">
    <property type="entry name" value="Trigger_factor"/>
    <property type="match status" value="1"/>
</dbReference>
<dbReference type="SUPFAM" id="SSF102735">
    <property type="entry name" value="Trigger factor ribosome-binding domain"/>
    <property type="match status" value="1"/>
</dbReference>
<dbReference type="GO" id="GO:0051301">
    <property type="term" value="P:cell division"/>
    <property type="evidence" value="ECO:0007669"/>
    <property type="project" value="UniProtKB-KW"/>
</dbReference>
<protein>
    <recommendedName>
        <fullName evidence="4 11">Trigger factor</fullName>
        <shortName evidence="11">TF</shortName>
        <ecNumber evidence="3 11">5.2.1.8</ecNumber>
    </recommendedName>
    <alternativeName>
        <fullName evidence="10 11">PPIase</fullName>
    </alternativeName>
</protein>
<evidence type="ECO:0000256" key="6">
    <source>
        <dbReference type="ARBA" id="ARBA00023110"/>
    </source>
</evidence>
<accession>A0A930VK17</accession>
<organism evidence="16 17">
    <name type="scientific">Nocardioides agariphilus</name>
    <dbReference type="NCBI Taxonomy" id="433664"/>
    <lineage>
        <taxon>Bacteria</taxon>
        <taxon>Bacillati</taxon>
        <taxon>Actinomycetota</taxon>
        <taxon>Actinomycetes</taxon>
        <taxon>Propionibacteriales</taxon>
        <taxon>Nocardioidaceae</taxon>
        <taxon>Nocardioides</taxon>
    </lineage>
</organism>
<dbReference type="InterPro" id="IPR008881">
    <property type="entry name" value="Trigger_fac_ribosome-bd_bac"/>
</dbReference>
<evidence type="ECO:0000256" key="1">
    <source>
        <dbReference type="ARBA" id="ARBA00000971"/>
    </source>
</evidence>
<dbReference type="GO" id="GO:0005737">
    <property type="term" value="C:cytoplasm"/>
    <property type="evidence" value="ECO:0007669"/>
    <property type="project" value="UniProtKB-SubCell"/>
</dbReference>
<dbReference type="PANTHER" id="PTHR30560:SF3">
    <property type="entry name" value="TRIGGER FACTOR-LIKE PROTEIN TIG, CHLOROPLASTIC"/>
    <property type="match status" value="1"/>
</dbReference>
<feature type="domain" description="PPIase FKBP-type" evidence="13">
    <location>
        <begin position="157"/>
        <end position="214"/>
    </location>
</feature>
<comment type="caution">
    <text evidence="16">The sequence shown here is derived from an EMBL/GenBank/DDBJ whole genome shotgun (WGS) entry which is preliminary data.</text>
</comment>
<feature type="domain" description="Trigger factor C-terminal" evidence="15">
    <location>
        <begin position="258"/>
        <end position="419"/>
    </location>
</feature>
<evidence type="ECO:0000256" key="2">
    <source>
        <dbReference type="ARBA" id="ARBA00005464"/>
    </source>
</evidence>
<dbReference type="EMBL" id="JADKPO010000004">
    <property type="protein sequence ID" value="MBF4767071.1"/>
    <property type="molecule type" value="Genomic_DNA"/>
</dbReference>
<dbReference type="GO" id="GO:0044183">
    <property type="term" value="F:protein folding chaperone"/>
    <property type="evidence" value="ECO:0007669"/>
    <property type="project" value="TreeGrafter"/>
</dbReference>
<dbReference type="SUPFAM" id="SSF109998">
    <property type="entry name" value="Triger factor/SurA peptide-binding domain-like"/>
    <property type="match status" value="1"/>
</dbReference>
<evidence type="ECO:0000256" key="3">
    <source>
        <dbReference type="ARBA" id="ARBA00013194"/>
    </source>
</evidence>
<dbReference type="Pfam" id="PF00254">
    <property type="entry name" value="FKBP_C"/>
    <property type="match status" value="1"/>
</dbReference>
<evidence type="ECO:0000259" key="14">
    <source>
        <dbReference type="Pfam" id="PF05697"/>
    </source>
</evidence>
<evidence type="ECO:0000259" key="15">
    <source>
        <dbReference type="Pfam" id="PF05698"/>
    </source>
</evidence>
<dbReference type="Gene3D" id="3.10.50.40">
    <property type="match status" value="1"/>
</dbReference>
<proteinExistence type="inferred from homology"/>